<dbReference type="RefSeq" id="YP_009288641.1">
    <property type="nucleotide sequence ID" value="NC_031086.1"/>
</dbReference>
<reference evidence="1 2" key="1">
    <citation type="journal article" date="2016" name="PLoS ONE">
        <title>The Tail Associated Protein of Acinetobacter baumannii Phage PhiAB6 Is the Host Specificity Determinant Possessing Exopolysaccharide Depolymerase Activity.</title>
        <authorList>
            <person name="Lai M.J."/>
            <person name="Chang K.C."/>
            <person name="Huang S.W."/>
            <person name="Luo C.H."/>
            <person name="Chiou P.Y."/>
            <person name="Wu C.C."/>
            <person name="Lin N.T."/>
        </authorList>
    </citation>
    <scope>NUCLEOTIDE SEQUENCE [LARGE SCALE GENOMIC DNA]</scope>
</reference>
<dbReference type="Proteomes" id="UP000204506">
    <property type="component" value="Segment"/>
</dbReference>
<name>A0A159BD94_9CAUD</name>
<organism evidence="1 2">
    <name type="scientific">Acinetobacter phage phiAB6</name>
    <dbReference type="NCBI Taxonomy" id="1698439"/>
    <lineage>
        <taxon>Viruses</taxon>
        <taxon>Duplodnaviria</taxon>
        <taxon>Heunggongvirae</taxon>
        <taxon>Uroviricota</taxon>
        <taxon>Caudoviricetes</taxon>
        <taxon>Autographivirales</taxon>
        <taxon>Autoscriptoviridae</taxon>
        <taxon>Beijerinckvirinae</taxon>
        <taxon>Friunavirus</taxon>
        <taxon>Friunavirus AB6</taxon>
    </lineage>
</organism>
<evidence type="ECO:0000313" key="1">
    <source>
        <dbReference type="EMBL" id="ALA12234.1"/>
    </source>
</evidence>
<protein>
    <submittedName>
        <fullName evidence="1">Uncharacterized protein</fullName>
    </submittedName>
</protein>
<accession>A0A159BD94</accession>
<sequence>MKFGKVKVGMRVRITSNAEGNTFERSSHGRIGVVSAREGAAYNRNLHSFKLSTCVQFSDDAWDWGSHLNLEEVKDEA</sequence>
<proteinExistence type="predicted"/>
<dbReference type="EMBL" id="KT339321">
    <property type="protein sequence ID" value="ALA12234.1"/>
    <property type="molecule type" value="Genomic_DNA"/>
</dbReference>
<gene>
    <name evidence="1" type="ORF">phiAB6_gp10</name>
</gene>
<dbReference type="GeneID" id="29059021"/>
<dbReference type="OrthoDB" id="23394at10239"/>
<evidence type="ECO:0000313" key="2">
    <source>
        <dbReference type="Proteomes" id="UP000204506"/>
    </source>
</evidence>
<keyword evidence="2" id="KW-1185">Reference proteome</keyword>
<dbReference type="KEGG" id="vg:29059021"/>